<keyword evidence="1 2" id="KW-0597">Phosphoprotein</keyword>
<keyword evidence="5" id="KW-1185">Reference proteome</keyword>
<dbReference type="InterPro" id="IPR001789">
    <property type="entry name" value="Sig_transdc_resp-reg_receiver"/>
</dbReference>
<dbReference type="InterPro" id="IPR011006">
    <property type="entry name" value="CheY-like_superfamily"/>
</dbReference>
<evidence type="ECO:0000256" key="2">
    <source>
        <dbReference type="PROSITE-ProRule" id="PRU00169"/>
    </source>
</evidence>
<evidence type="ECO:0000259" key="3">
    <source>
        <dbReference type="PROSITE" id="PS50110"/>
    </source>
</evidence>
<dbReference type="GO" id="GO:0000160">
    <property type="term" value="P:phosphorelay signal transduction system"/>
    <property type="evidence" value="ECO:0007669"/>
    <property type="project" value="InterPro"/>
</dbReference>
<dbReference type="InterPro" id="IPR050595">
    <property type="entry name" value="Bact_response_regulator"/>
</dbReference>
<dbReference type="Proteomes" id="UP000321436">
    <property type="component" value="Unassembled WGS sequence"/>
</dbReference>
<dbReference type="SMART" id="SM00448">
    <property type="entry name" value="REC"/>
    <property type="match status" value="1"/>
</dbReference>
<dbReference type="OrthoDB" id="9789181at2"/>
<dbReference type="EMBL" id="BKAU01000001">
    <property type="protein sequence ID" value="GEP95471.1"/>
    <property type="molecule type" value="Genomic_DNA"/>
</dbReference>
<dbReference type="PROSITE" id="PS50110">
    <property type="entry name" value="RESPONSE_REGULATORY"/>
    <property type="match status" value="1"/>
</dbReference>
<organism evidence="4 5">
    <name type="scientific">Chitinophaga cymbidii</name>
    <dbReference type="NCBI Taxonomy" id="1096750"/>
    <lineage>
        <taxon>Bacteria</taxon>
        <taxon>Pseudomonadati</taxon>
        <taxon>Bacteroidota</taxon>
        <taxon>Chitinophagia</taxon>
        <taxon>Chitinophagales</taxon>
        <taxon>Chitinophagaceae</taxon>
        <taxon>Chitinophaga</taxon>
    </lineage>
</organism>
<proteinExistence type="predicted"/>
<dbReference type="PANTHER" id="PTHR44591:SF3">
    <property type="entry name" value="RESPONSE REGULATORY DOMAIN-CONTAINING PROTEIN"/>
    <property type="match status" value="1"/>
</dbReference>
<dbReference type="Pfam" id="PF00072">
    <property type="entry name" value="Response_reg"/>
    <property type="match status" value="1"/>
</dbReference>
<protein>
    <recommendedName>
        <fullName evidence="3">Response regulatory domain-containing protein</fullName>
    </recommendedName>
</protein>
<dbReference type="AlphaFoldDB" id="A0A512RIE6"/>
<feature type="modified residue" description="4-aspartylphosphate" evidence="2">
    <location>
        <position position="53"/>
    </location>
</feature>
<accession>A0A512RIE6</accession>
<sequence length="126" mass="14264">MNRKILLIEDKPGLSETLKSLLELHRYDVITAVNGDEGARLARSHRPDLIISDIYMPVLNGYDMLELFKKDEQLKHIPVIMLSAKTEIDEINLAMKKGAAGYVTKPFLFKNLHAVIRKALKSVPSH</sequence>
<dbReference type="Gene3D" id="3.40.50.2300">
    <property type="match status" value="1"/>
</dbReference>
<gene>
    <name evidence="4" type="ORF">CCY01nite_17310</name>
</gene>
<dbReference type="PANTHER" id="PTHR44591">
    <property type="entry name" value="STRESS RESPONSE REGULATOR PROTEIN 1"/>
    <property type="match status" value="1"/>
</dbReference>
<feature type="domain" description="Response regulatory" evidence="3">
    <location>
        <begin position="4"/>
        <end position="120"/>
    </location>
</feature>
<dbReference type="RefSeq" id="WP_146859746.1">
    <property type="nucleotide sequence ID" value="NZ_BKAU01000001.1"/>
</dbReference>
<name>A0A512RIE6_9BACT</name>
<reference evidence="4 5" key="1">
    <citation type="submission" date="2019-07" db="EMBL/GenBank/DDBJ databases">
        <title>Whole genome shotgun sequence of Chitinophaga cymbidii NBRC 109752.</title>
        <authorList>
            <person name="Hosoyama A."/>
            <person name="Uohara A."/>
            <person name="Ohji S."/>
            <person name="Ichikawa N."/>
        </authorList>
    </citation>
    <scope>NUCLEOTIDE SEQUENCE [LARGE SCALE GENOMIC DNA]</scope>
    <source>
        <strain evidence="4 5">NBRC 109752</strain>
    </source>
</reference>
<dbReference type="SUPFAM" id="SSF52172">
    <property type="entry name" value="CheY-like"/>
    <property type="match status" value="1"/>
</dbReference>
<evidence type="ECO:0000313" key="4">
    <source>
        <dbReference type="EMBL" id="GEP95471.1"/>
    </source>
</evidence>
<evidence type="ECO:0000256" key="1">
    <source>
        <dbReference type="ARBA" id="ARBA00022553"/>
    </source>
</evidence>
<dbReference type="CDD" id="cd00156">
    <property type="entry name" value="REC"/>
    <property type="match status" value="1"/>
</dbReference>
<comment type="caution">
    <text evidence="4">The sequence shown here is derived from an EMBL/GenBank/DDBJ whole genome shotgun (WGS) entry which is preliminary data.</text>
</comment>
<evidence type="ECO:0000313" key="5">
    <source>
        <dbReference type="Proteomes" id="UP000321436"/>
    </source>
</evidence>